<evidence type="ECO:0000313" key="1">
    <source>
        <dbReference type="Proteomes" id="UP000887564"/>
    </source>
</evidence>
<dbReference type="AlphaFoldDB" id="A0A914RT43"/>
<proteinExistence type="predicted"/>
<sequence length="30" mass="3353">MYCSRCGLLVIQLRSAVISGEFICSCCQRI</sequence>
<protein>
    <submittedName>
        <fullName evidence="2">Uncharacterized protein</fullName>
    </submittedName>
</protein>
<dbReference type="WBParaSite" id="PEQ_0000513401-mRNA-1">
    <property type="protein sequence ID" value="PEQ_0000513401-mRNA-1"/>
    <property type="gene ID" value="PEQ_0000513401"/>
</dbReference>
<keyword evidence="1" id="KW-1185">Reference proteome</keyword>
<dbReference type="Proteomes" id="UP000887564">
    <property type="component" value="Unplaced"/>
</dbReference>
<evidence type="ECO:0000313" key="2">
    <source>
        <dbReference type="WBParaSite" id="PEQ_0000513401-mRNA-1"/>
    </source>
</evidence>
<accession>A0A914RT43</accession>
<reference evidence="2" key="1">
    <citation type="submission" date="2022-11" db="UniProtKB">
        <authorList>
            <consortium name="WormBaseParasite"/>
        </authorList>
    </citation>
    <scope>IDENTIFICATION</scope>
</reference>
<organism evidence="1 2">
    <name type="scientific">Parascaris equorum</name>
    <name type="common">Equine roundworm</name>
    <dbReference type="NCBI Taxonomy" id="6256"/>
    <lineage>
        <taxon>Eukaryota</taxon>
        <taxon>Metazoa</taxon>
        <taxon>Ecdysozoa</taxon>
        <taxon>Nematoda</taxon>
        <taxon>Chromadorea</taxon>
        <taxon>Rhabditida</taxon>
        <taxon>Spirurina</taxon>
        <taxon>Ascaridomorpha</taxon>
        <taxon>Ascaridoidea</taxon>
        <taxon>Ascarididae</taxon>
        <taxon>Parascaris</taxon>
    </lineage>
</organism>
<name>A0A914RT43_PAREQ</name>